<evidence type="ECO:0000313" key="5">
    <source>
        <dbReference type="Proteomes" id="UP001176940"/>
    </source>
</evidence>
<dbReference type="PANTHER" id="PTHR45838:SF2">
    <property type="entry name" value="HISTONE-LYSINE N-METHYLTRANSFERASE 2A"/>
    <property type="match status" value="1"/>
</dbReference>
<reference evidence="4" key="1">
    <citation type="submission" date="2023-07" db="EMBL/GenBank/DDBJ databases">
        <authorList>
            <person name="Stuckert A."/>
        </authorList>
    </citation>
    <scope>NUCLEOTIDE SEQUENCE</scope>
</reference>
<evidence type="ECO:0000313" key="4">
    <source>
        <dbReference type="EMBL" id="CAJ0930424.1"/>
    </source>
</evidence>
<dbReference type="Pfam" id="PF05964">
    <property type="entry name" value="FYRN"/>
    <property type="match status" value="1"/>
</dbReference>
<feature type="region of interest" description="Disordered" evidence="3">
    <location>
        <begin position="347"/>
        <end position="374"/>
    </location>
</feature>
<feature type="compositionally biased region" description="Polar residues" evidence="3">
    <location>
        <begin position="247"/>
        <end position="262"/>
    </location>
</feature>
<gene>
    <name evidence="4" type="ORF">RIMI_LOCUS4220545</name>
</gene>
<accession>A0ABN9L0S1</accession>
<comment type="caution">
    <text evidence="4">The sequence shown here is derived from an EMBL/GenBank/DDBJ whole genome shotgun (WGS) entry which is preliminary data.</text>
</comment>
<evidence type="ECO:0000256" key="1">
    <source>
        <dbReference type="ARBA" id="ARBA00023015"/>
    </source>
</evidence>
<feature type="compositionally biased region" description="Low complexity" evidence="3">
    <location>
        <begin position="158"/>
        <end position="177"/>
    </location>
</feature>
<organism evidence="4 5">
    <name type="scientific">Ranitomeya imitator</name>
    <name type="common">mimic poison frog</name>
    <dbReference type="NCBI Taxonomy" id="111125"/>
    <lineage>
        <taxon>Eukaryota</taxon>
        <taxon>Metazoa</taxon>
        <taxon>Chordata</taxon>
        <taxon>Craniata</taxon>
        <taxon>Vertebrata</taxon>
        <taxon>Euteleostomi</taxon>
        <taxon>Amphibia</taxon>
        <taxon>Batrachia</taxon>
        <taxon>Anura</taxon>
        <taxon>Neobatrachia</taxon>
        <taxon>Hyloidea</taxon>
        <taxon>Dendrobatidae</taxon>
        <taxon>Dendrobatinae</taxon>
        <taxon>Ranitomeya</taxon>
    </lineage>
</organism>
<evidence type="ECO:0000256" key="2">
    <source>
        <dbReference type="ARBA" id="ARBA00023163"/>
    </source>
</evidence>
<name>A0ABN9L0S1_9NEOB</name>
<dbReference type="Gene3D" id="3.30.160.360">
    <property type="match status" value="1"/>
</dbReference>
<feature type="compositionally biased region" description="Polar residues" evidence="3">
    <location>
        <begin position="282"/>
        <end position="295"/>
    </location>
</feature>
<keyword evidence="2" id="KW-0804">Transcription</keyword>
<feature type="region of interest" description="Disordered" evidence="3">
    <location>
        <begin position="221"/>
        <end position="319"/>
    </location>
</feature>
<dbReference type="PANTHER" id="PTHR45838">
    <property type="entry name" value="HISTONE-LYSINE-N-METHYLTRANSFERASE 2 KMT2 FAMILY MEMBER"/>
    <property type="match status" value="1"/>
</dbReference>
<sequence length="417" mass="46107">MRPPFWKMAAPREKTDGTPAGSVLSDNNFEVFRRVVVDFEGINLRRKFLNGLESDNIHVMIGSMTIDCLGILSDLSDCEEKLFPVGYQCSRVYWSTTDARKRCVYTCKILECRPPPSGKDINSTVHHEKNRTIAHSPPREEMHEPSTQKVKPLDKVGLPSPELLSSASSTWTSSRHSGVGRIRTHRYSSNQRFPGPRPLPSAGSPITHEIVTVGDPVLSSGLRSIGSRRHSASSISPQPSKPRVISPSRSETTRLAASSPDTTAALAEHKSAGVESGGIPSSLLNPSSCVPSNGHRNPRTKDGSKTQEGSSYKRRYPRRSARARSNMFFGLTPLYGVRSYGEEDLPFCSSTPGKKRGKRSAEGQVDGADDLSSSEEDDVYYYNFSRTVVSAADDRLGVRNLFKDDERNLHRIPNWME</sequence>
<keyword evidence="5" id="KW-1185">Reference proteome</keyword>
<dbReference type="EMBL" id="CAUEEQ010006668">
    <property type="protein sequence ID" value="CAJ0930424.1"/>
    <property type="molecule type" value="Genomic_DNA"/>
</dbReference>
<proteinExistence type="predicted"/>
<evidence type="ECO:0000256" key="3">
    <source>
        <dbReference type="SAM" id="MobiDB-lite"/>
    </source>
</evidence>
<keyword evidence="1" id="KW-0805">Transcription regulation</keyword>
<feature type="compositionally biased region" description="Basic and acidic residues" evidence="3">
    <location>
        <begin position="133"/>
        <end position="154"/>
    </location>
</feature>
<dbReference type="InterPro" id="IPR003888">
    <property type="entry name" value="FYrich_N"/>
</dbReference>
<dbReference type="Proteomes" id="UP001176940">
    <property type="component" value="Unassembled WGS sequence"/>
</dbReference>
<dbReference type="SMART" id="SM00541">
    <property type="entry name" value="FYRN"/>
    <property type="match status" value="1"/>
</dbReference>
<feature type="region of interest" description="Disordered" evidence="3">
    <location>
        <begin position="133"/>
        <end position="207"/>
    </location>
</feature>
<dbReference type="PROSITE" id="PS51542">
    <property type="entry name" value="FYRN"/>
    <property type="match status" value="1"/>
</dbReference>
<protein>
    <submittedName>
        <fullName evidence="4">Uncharacterized protein</fullName>
    </submittedName>
</protein>